<keyword evidence="3" id="KW-1185">Reference proteome</keyword>
<sequence>MDSQIKNLFRVGTVSAIDDANQLVRVAFDDLDDTVSPWMQVAARGAYKDDDYWIPDPDEQVMCMFMPTGNAEGYVLFSVRGTANAPKAGAQGKRYIRFGDGAVVEYDRSSSTMTINVPGPVNIVASGNVNVTGDVIAGGISLKTHVHGGVTSGGSNTSAPA</sequence>
<evidence type="ECO:0000313" key="3">
    <source>
        <dbReference type="Proteomes" id="UP000216752"/>
    </source>
</evidence>
<dbReference type="EMBL" id="CP155573">
    <property type="protein sequence ID" value="XFO64802.1"/>
    <property type="molecule type" value="Genomic_DNA"/>
</dbReference>
<dbReference type="InterPro" id="IPR037026">
    <property type="entry name" value="Vgr_OB-fold_dom_sf"/>
</dbReference>
<name>A0ABZ3IGJ1_9FIRM</name>
<accession>A0ABZ3IGJ1</accession>
<dbReference type="Pfam" id="PF18946">
    <property type="entry name" value="Apex"/>
    <property type="match status" value="1"/>
</dbReference>
<dbReference type="Gene3D" id="2.40.50.230">
    <property type="entry name" value="Gp5 N-terminal domain"/>
    <property type="match status" value="1"/>
</dbReference>
<feature type="domain" description="Gp5/Type VI secretion system Vgr protein OB-fold" evidence="1">
    <location>
        <begin position="11"/>
        <end position="78"/>
    </location>
</feature>
<reference evidence="2" key="1">
    <citation type="submission" date="2024-05" db="EMBL/GenBank/DDBJ databases">
        <title>Isolation and characterization of Sporomusa carbonis sp. nov., a carboxydotrophic hydrogenogen in the genus of Sporomusa isolated from a charcoal burning pile.</title>
        <authorList>
            <person name="Boeer T."/>
            <person name="Rosenbaum F."/>
            <person name="Eysell L."/>
            <person name="Mueller V."/>
            <person name="Daniel R."/>
            <person name="Poehlein A."/>
        </authorList>
    </citation>
    <scope>NUCLEOTIDE SEQUENCE [LARGE SCALE GENOMIC DNA]</scope>
    <source>
        <strain evidence="2">DSM 10669</strain>
    </source>
</reference>
<evidence type="ECO:0000259" key="1">
    <source>
        <dbReference type="Pfam" id="PF04717"/>
    </source>
</evidence>
<gene>
    <name evidence="2" type="ORF">SPSIL_009110</name>
</gene>
<dbReference type="Gene3D" id="6.20.150.10">
    <property type="match status" value="1"/>
</dbReference>
<dbReference type="InterPro" id="IPR044033">
    <property type="entry name" value="GpV-like_apex"/>
</dbReference>
<dbReference type="NCBIfam" id="TIGR01644">
    <property type="entry name" value="phage_P2_V"/>
    <property type="match status" value="1"/>
</dbReference>
<protein>
    <recommendedName>
        <fullName evidence="1">Gp5/Type VI secretion system Vgr protein OB-fold domain-containing protein</fullName>
    </recommendedName>
</protein>
<dbReference type="RefSeq" id="WP_094607727.1">
    <property type="nucleotide sequence ID" value="NZ_CP155573.1"/>
</dbReference>
<organism evidence="2 3">
    <name type="scientific">Sporomusa silvacetica DSM 10669</name>
    <dbReference type="NCBI Taxonomy" id="1123289"/>
    <lineage>
        <taxon>Bacteria</taxon>
        <taxon>Bacillati</taxon>
        <taxon>Bacillota</taxon>
        <taxon>Negativicutes</taxon>
        <taxon>Selenomonadales</taxon>
        <taxon>Sporomusaceae</taxon>
        <taxon>Sporomusa</taxon>
    </lineage>
</organism>
<dbReference type="Proteomes" id="UP000216752">
    <property type="component" value="Chromosome"/>
</dbReference>
<proteinExistence type="predicted"/>
<evidence type="ECO:0000313" key="2">
    <source>
        <dbReference type="EMBL" id="XFO64802.1"/>
    </source>
</evidence>
<dbReference type="InterPro" id="IPR013046">
    <property type="entry name" value="GpV/Gp45"/>
</dbReference>
<dbReference type="InterPro" id="IPR006531">
    <property type="entry name" value="Gp5/Vgr_OB"/>
</dbReference>
<dbReference type="Pfam" id="PF04717">
    <property type="entry name" value="Phage_base_V"/>
    <property type="match status" value="1"/>
</dbReference>